<reference evidence="1 2" key="1">
    <citation type="journal article" date="2022" name="Nat. Genet.">
        <title>Improved pea reference genome and pan-genome highlight genomic features and evolutionary characteristics.</title>
        <authorList>
            <person name="Yang T."/>
            <person name="Liu R."/>
            <person name="Luo Y."/>
            <person name="Hu S."/>
            <person name="Wang D."/>
            <person name="Wang C."/>
            <person name="Pandey M.K."/>
            <person name="Ge S."/>
            <person name="Xu Q."/>
            <person name="Li N."/>
            <person name="Li G."/>
            <person name="Huang Y."/>
            <person name="Saxena R.K."/>
            <person name="Ji Y."/>
            <person name="Li M."/>
            <person name="Yan X."/>
            <person name="He Y."/>
            <person name="Liu Y."/>
            <person name="Wang X."/>
            <person name="Xiang C."/>
            <person name="Varshney R.K."/>
            <person name="Ding H."/>
            <person name="Gao S."/>
            <person name="Zong X."/>
        </authorList>
    </citation>
    <scope>NUCLEOTIDE SEQUENCE [LARGE SCALE GENOMIC DNA]</scope>
    <source>
        <strain evidence="1 2">cv. Zhongwan 6</strain>
    </source>
</reference>
<dbReference type="Gramene" id="Psat02G0196900-T1">
    <property type="protein sequence ID" value="KAI5435363.1"/>
    <property type="gene ID" value="KIW84_021969"/>
</dbReference>
<dbReference type="AlphaFoldDB" id="A0A9D4YC03"/>
<gene>
    <name evidence="1" type="ORF">KIW84_021969</name>
</gene>
<keyword evidence="2" id="KW-1185">Reference proteome</keyword>
<accession>A0A9D4YC03</accession>
<organism evidence="1 2">
    <name type="scientific">Pisum sativum</name>
    <name type="common">Garden pea</name>
    <name type="synonym">Lathyrus oleraceus</name>
    <dbReference type="NCBI Taxonomy" id="3888"/>
    <lineage>
        <taxon>Eukaryota</taxon>
        <taxon>Viridiplantae</taxon>
        <taxon>Streptophyta</taxon>
        <taxon>Embryophyta</taxon>
        <taxon>Tracheophyta</taxon>
        <taxon>Spermatophyta</taxon>
        <taxon>Magnoliopsida</taxon>
        <taxon>eudicotyledons</taxon>
        <taxon>Gunneridae</taxon>
        <taxon>Pentapetalae</taxon>
        <taxon>rosids</taxon>
        <taxon>fabids</taxon>
        <taxon>Fabales</taxon>
        <taxon>Fabaceae</taxon>
        <taxon>Papilionoideae</taxon>
        <taxon>50 kb inversion clade</taxon>
        <taxon>NPAAA clade</taxon>
        <taxon>Hologalegina</taxon>
        <taxon>IRL clade</taxon>
        <taxon>Fabeae</taxon>
        <taxon>Lathyrus</taxon>
    </lineage>
</organism>
<evidence type="ECO:0000313" key="1">
    <source>
        <dbReference type="EMBL" id="KAI5435363.1"/>
    </source>
</evidence>
<sequence>MKVKVFNVGEDVMVFLHKERFLVAFPDATNTFNTLNVVDIHEYQADKALYQEENSGSSSSDVEETGVGRLVACIKEETAHRKGSTGFVQV</sequence>
<name>A0A9D4YC03_PEA</name>
<proteinExistence type="predicted"/>
<evidence type="ECO:0000313" key="2">
    <source>
        <dbReference type="Proteomes" id="UP001058974"/>
    </source>
</evidence>
<dbReference type="Proteomes" id="UP001058974">
    <property type="component" value="Chromosome 2"/>
</dbReference>
<dbReference type="EMBL" id="JAMSHJ010000002">
    <property type="protein sequence ID" value="KAI5435363.1"/>
    <property type="molecule type" value="Genomic_DNA"/>
</dbReference>
<comment type="caution">
    <text evidence="1">The sequence shown here is derived from an EMBL/GenBank/DDBJ whole genome shotgun (WGS) entry which is preliminary data.</text>
</comment>
<protein>
    <submittedName>
        <fullName evidence="1">Uncharacterized protein</fullName>
    </submittedName>
</protein>